<comment type="catalytic activity">
    <reaction evidence="11">
        <text>[GlcNAc-(1-&gt;4)-Mur2Ac(oyl-L-Ala-gamma-D-Glu-L-Lys-D-Ala-D-Ala)](n)-di-trans,octa-cis-undecaprenyl diphosphate + beta-D-GlcNAc-(1-&gt;4)-Mur2Ac(oyl-L-Ala-gamma-D-Glu-L-Lys-D-Ala-D-Ala)-di-trans,octa-cis-undecaprenyl diphosphate = [GlcNAc-(1-&gt;4)-Mur2Ac(oyl-L-Ala-gamma-D-Glu-L-Lys-D-Ala-D-Ala)](n+1)-di-trans,octa-cis-undecaprenyl diphosphate + di-trans,octa-cis-undecaprenyl diphosphate + H(+)</text>
        <dbReference type="Rhea" id="RHEA:23708"/>
        <dbReference type="Rhea" id="RHEA-COMP:9602"/>
        <dbReference type="Rhea" id="RHEA-COMP:9603"/>
        <dbReference type="ChEBI" id="CHEBI:15378"/>
        <dbReference type="ChEBI" id="CHEBI:58405"/>
        <dbReference type="ChEBI" id="CHEBI:60033"/>
        <dbReference type="ChEBI" id="CHEBI:78435"/>
        <dbReference type="EC" id="2.4.99.28"/>
    </reaction>
</comment>
<evidence type="ECO:0000256" key="10">
    <source>
        <dbReference type="ARBA" id="ARBA00044770"/>
    </source>
</evidence>
<evidence type="ECO:0000313" key="13">
    <source>
        <dbReference type="EMBL" id="CAB4555890.1"/>
    </source>
</evidence>
<evidence type="ECO:0000256" key="7">
    <source>
        <dbReference type="ARBA" id="ARBA00022989"/>
    </source>
</evidence>
<evidence type="ECO:0000256" key="4">
    <source>
        <dbReference type="ARBA" id="ARBA00022692"/>
    </source>
</evidence>
<dbReference type="InterPro" id="IPR018365">
    <property type="entry name" value="Cell_cycle_FtsW-rel_CS"/>
</dbReference>
<feature type="transmembrane region" description="Helical" evidence="12">
    <location>
        <begin position="16"/>
        <end position="40"/>
    </location>
</feature>
<sequence>MSGAKKPLLTHPTAPFYVLLSGMGVLIFMGLLMVLSASGVRAYANSGSSFSIVFRQIIWFSAGLLLGYFAFKLPTKGWRRISPPLLLGSAMLLGLVFVDGIGLEINGNRNWIHLGPITIQPSEFSKISLIIWAAFILAKVERGEFLRNQGTGALLLGFGGISLLILLGKDIGTVMVLALIMIGMLFISGERITRLLAISGVCLAAIIGLALLRPTLLSRLTAFLDPFSAANYLGLGWQPAHSRMALATGGIFGVGLGGSRQKWGNLGPEAHTDFIFAVIGEEIGLLGTTIVLAAFFMIAWAGIKTAITTRDPFSRYAVAGVTTWIIAQASINIGSVTGVFPVVGLPLPLVSYGGSALISSMVGLAFILGVARREPEAKSYFDARPKLLMWRGR</sequence>
<dbReference type="GO" id="GO:0032153">
    <property type="term" value="C:cell division site"/>
    <property type="evidence" value="ECO:0007669"/>
    <property type="project" value="TreeGrafter"/>
</dbReference>
<feature type="transmembrane region" description="Helical" evidence="12">
    <location>
        <begin position="83"/>
        <end position="103"/>
    </location>
</feature>
<feature type="transmembrane region" description="Helical" evidence="12">
    <location>
        <begin position="152"/>
        <end position="180"/>
    </location>
</feature>
<evidence type="ECO:0000256" key="6">
    <source>
        <dbReference type="ARBA" id="ARBA00022984"/>
    </source>
</evidence>
<feature type="transmembrane region" description="Helical" evidence="12">
    <location>
        <begin position="52"/>
        <end position="71"/>
    </location>
</feature>
<dbReference type="GO" id="GO:0008955">
    <property type="term" value="F:peptidoglycan glycosyltransferase activity"/>
    <property type="evidence" value="ECO:0007669"/>
    <property type="project" value="UniProtKB-EC"/>
</dbReference>
<dbReference type="PANTHER" id="PTHR30474">
    <property type="entry name" value="CELL CYCLE PROTEIN"/>
    <property type="match status" value="1"/>
</dbReference>
<evidence type="ECO:0000256" key="9">
    <source>
        <dbReference type="ARBA" id="ARBA00032370"/>
    </source>
</evidence>
<evidence type="ECO:0000256" key="5">
    <source>
        <dbReference type="ARBA" id="ARBA00022960"/>
    </source>
</evidence>
<dbReference type="PROSITE" id="PS00428">
    <property type="entry name" value="FTSW_RODA_SPOVE"/>
    <property type="match status" value="1"/>
</dbReference>
<evidence type="ECO:0000256" key="8">
    <source>
        <dbReference type="ARBA" id="ARBA00023136"/>
    </source>
</evidence>
<keyword evidence="7 12" id="KW-1133">Transmembrane helix</keyword>
<dbReference type="AlphaFoldDB" id="A0A6J6CW88"/>
<keyword evidence="6" id="KW-0573">Peptidoglycan synthesis</keyword>
<protein>
    <recommendedName>
        <fullName evidence="10">peptidoglycan glycosyltransferase</fullName>
        <ecNumber evidence="10">2.4.99.28</ecNumber>
    </recommendedName>
    <alternativeName>
        <fullName evidence="9">Peptidoglycan polymerase</fullName>
    </alternativeName>
</protein>
<dbReference type="Pfam" id="PF01098">
    <property type="entry name" value="FTSW_RODA_SPOVE"/>
    <property type="match status" value="1"/>
</dbReference>
<keyword evidence="5" id="KW-0133">Cell shape</keyword>
<gene>
    <name evidence="13" type="ORF">UFOPK1506_00750</name>
</gene>
<comment type="subcellular location">
    <subcellularLocation>
        <location evidence="1">Membrane</location>
        <topology evidence="1">Multi-pass membrane protein</topology>
    </subcellularLocation>
</comment>
<name>A0A6J6CW88_9ZZZZ</name>
<keyword evidence="3" id="KW-0808">Transferase</keyword>
<dbReference type="GO" id="GO:0005886">
    <property type="term" value="C:plasma membrane"/>
    <property type="evidence" value="ECO:0007669"/>
    <property type="project" value="TreeGrafter"/>
</dbReference>
<dbReference type="InterPro" id="IPR001182">
    <property type="entry name" value="FtsW/RodA"/>
</dbReference>
<reference evidence="13" key="1">
    <citation type="submission" date="2020-05" db="EMBL/GenBank/DDBJ databases">
        <authorList>
            <person name="Chiriac C."/>
            <person name="Salcher M."/>
            <person name="Ghai R."/>
            <person name="Kavagutti S V."/>
        </authorList>
    </citation>
    <scope>NUCLEOTIDE SEQUENCE</scope>
</reference>
<feature type="transmembrane region" description="Helical" evidence="12">
    <location>
        <begin position="283"/>
        <end position="303"/>
    </location>
</feature>
<feature type="transmembrane region" description="Helical" evidence="12">
    <location>
        <begin position="192"/>
        <end position="212"/>
    </location>
</feature>
<accession>A0A6J6CW88</accession>
<organism evidence="13">
    <name type="scientific">freshwater metagenome</name>
    <dbReference type="NCBI Taxonomy" id="449393"/>
    <lineage>
        <taxon>unclassified sequences</taxon>
        <taxon>metagenomes</taxon>
        <taxon>ecological metagenomes</taxon>
    </lineage>
</organism>
<evidence type="ECO:0000256" key="2">
    <source>
        <dbReference type="ARBA" id="ARBA00022676"/>
    </source>
</evidence>
<dbReference type="GO" id="GO:0051301">
    <property type="term" value="P:cell division"/>
    <property type="evidence" value="ECO:0007669"/>
    <property type="project" value="InterPro"/>
</dbReference>
<evidence type="ECO:0000256" key="3">
    <source>
        <dbReference type="ARBA" id="ARBA00022679"/>
    </source>
</evidence>
<keyword evidence="8 12" id="KW-0472">Membrane</keyword>
<dbReference type="PANTHER" id="PTHR30474:SF2">
    <property type="entry name" value="PEPTIDOGLYCAN GLYCOSYLTRANSFERASE FTSW-RELATED"/>
    <property type="match status" value="1"/>
</dbReference>
<dbReference type="GO" id="GO:0009252">
    <property type="term" value="P:peptidoglycan biosynthetic process"/>
    <property type="evidence" value="ECO:0007669"/>
    <property type="project" value="UniProtKB-KW"/>
</dbReference>
<keyword evidence="4 12" id="KW-0812">Transmembrane</keyword>
<feature type="transmembrane region" description="Helical" evidence="12">
    <location>
        <begin position="349"/>
        <end position="371"/>
    </location>
</feature>
<dbReference type="GO" id="GO:0008360">
    <property type="term" value="P:regulation of cell shape"/>
    <property type="evidence" value="ECO:0007669"/>
    <property type="project" value="UniProtKB-KW"/>
</dbReference>
<evidence type="ECO:0000256" key="12">
    <source>
        <dbReference type="SAM" id="Phobius"/>
    </source>
</evidence>
<proteinExistence type="predicted"/>
<evidence type="ECO:0000256" key="11">
    <source>
        <dbReference type="ARBA" id="ARBA00049902"/>
    </source>
</evidence>
<evidence type="ECO:0000256" key="1">
    <source>
        <dbReference type="ARBA" id="ARBA00004141"/>
    </source>
</evidence>
<feature type="transmembrane region" description="Helical" evidence="12">
    <location>
        <begin position="315"/>
        <end position="343"/>
    </location>
</feature>
<keyword evidence="2" id="KW-0328">Glycosyltransferase</keyword>
<dbReference type="EC" id="2.4.99.28" evidence="10"/>
<dbReference type="GO" id="GO:0015648">
    <property type="term" value="F:lipid-linked peptidoglycan transporter activity"/>
    <property type="evidence" value="ECO:0007669"/>
    <property type="project" value="TreeGrafter"/>
</dbReference>
<dbReference type="EMBL" id="CAEZSV010000130">
    <property type="protein sequence ID" value="CAB4555890.1"/>
    <property type="molecule type" value="Genomic_DNA"/>
</dbReference>